<name>A0A978V0U6_ZIZJJ</name>
<accession>A0A978V0U6</accession>
<dbReference type="Proteomes" id="UP000813462">
    <property type="component" value="Unassembled WGS sequence"/>
</dbReference>
<protein>
    <submittedName>
        <fullName evidence="1">Uncharacterized protein</fullName>
    </submittedName>
</protein>
<proteinExistence type="predicted"/>
<comment type="caution">
    <text evidence="1">The sequence shown here is derived from an EMBL/GenBank/DDBJ whole genome shotgun (WGS) entry which is preliminary data.</text>
</comment>
<evidence type="ECO:0000313" key="2">
    <source>
        <dbReference type="Proteomes" id="UP000813462"/>
    </source>
</evidence>
<sequence>MQGKEELPMMQDPPQVTRRLPSKFAQLYIYDIENEVSNRIQAVRKSIQNFDIKKLHTEIAHELKMMLDEYNVLVKSFRMKVEVLKPEDRPDILCTIFKVKLNQLIKDLRQNKIFGKVKVGEDIDNIISAKIPNEANDPKYYAAVKNLMMHGPCGRNSPCMLDGRCTKHFPKRYVVPHNRYLLLKYGAHIIVKWCNQSRCIKYLFKYFNNGHYRVAATFYGIANDGNVHGHMDEINMYYDCKCISPCEAAWRIFGFDIHYKDPPVERLNFHLPNEQNIVFQDTDSIDAIMNRNTMSNLMF</sequence>
<dbReference type="EMBL" id="JAEACU010000008">
    <property type="protein sequence ID" value="KAH7520862.1"/>
    <property type="molecule type" value="Genomic_DNA"/>
</dbReference>
<dbReference type="PANTHER" id="PTHR10492">
    <property type="match status" value="1"/>
</dbReference>
<gene>
    <name evidence="1" type="ORF">FEM48_Zijuj08G0190800</name>
</gene>
<reference evidence="1" key="1">
    <citation type="journal article" date="2021" name="Front. Plant Sci.">
        <title>Chromosome-Scale Genome Assembly for Chinese Sour Jujube and Insights Into Its Genome Evolution and Domestication Signature.</title>
        <authorList>
            <person name="Shen L.-Y."/>
            <person name="Luo H."/>
            <person name="Wang X.-L."/>
            <person name="Wang X.-M."/>
            <person name="Qiu X.-J."/>
            <person name="Liu H."/>
            <person name="Zhou S.-S."/>
            <person name="Jia K.-H."/>
            <person name="Nie S."/>
            <person name="Bao Y.-T."/>
            <person name="Zhang R.-G."/>
            <person name="Yun Q.-Z."/>
            <person name="Chai Y.-H."/>
            <person name="Lu J.-Y."/>
            <person name="Li Y."/>
            <person name="Zhao S.-W."/>
            <person name="Mao J.-F."/>
            <person name="Jia S.-G."/>
            <person name="Mao Y.-M."/>
        </authorList>
    </citation>
    <scope>NUCLEOTIDE SEQUENCE</scope>
    <source>
        <strain evidence="1">AT0</strain>
        <tissue evidence="1">Leaf</tissue>
    </source>
</reference>
<dbReference type="AlphaFoldDB" id="A0A978V0U6"/>
<organism evidence="1 2">
    <name type="scientific">Ziziphus jujuba var. spinosa</name>
    <dbReference type="NCBI Taxonomy" id="714518"/>
    <lineage>
        <taxon>Eukaryota</taxon>
        <taxon>Viridiplantae</taxon>
        <taxon>Streptophyta</taxon>
        <taxon>Embryophyta</taxon>
        <taxon>Tracheophyta</taxon>
        <taxon>Spermatophyta</taxon>
        <taxon>Magnoliopsida</taxon>
        <taxon>eudicotyledons</taxon>
        <taxon>Gunneridae</taxon>
        <taxon>Pentapetalae</taxon>
        <taxon>rosids</taxon>
        <taxon>fabids</taxon>
        <taxon>Rosales</taxon>
        <taxon>Rhamnaceae</taxon>
        <taxon>Paliureae</taxon>
        <taxon>Ziziphus</taxon>
    </lineage>
</organism>
<dbReference type="PANTHER" id="PTHR10492:SF101">
    <property type="entry name" value="ATP-DEPENDENT DNA HELICASE"/>
    <property type="match status" value="1"/>
</dbReference>
<evidence type="ECO:0000313" key="1">
    <source>
        <dbReference type="EMBL" id="KAH7520862.1"/>
    </source>
</evidence>